<dbReference type="Pfam" id="PF02913">
    <property type="entry name" value="FAD-oxidase_C"/>
    <property type="match status" value="1"/>
</dbReference>
<comment type="similarity">
    <text evidence="1">Belongs to the FAD-binding oxidoreductase/transferase type 4 family.</text>
</comment>
<dbReference type="PANTHER" id="PTHR43716:SF2">
    <property type="entry name" value="BLL6224 PROTEIN"/>
    <property type="match status" value="1"/>
</dbReference>
<proteinExistence type="inferred from homology"/>
<dbReference type="RefSeq" id="WP_306839916.1">
    <property type="nucleotide sequence ID" value="NZ_JAUSRF010000026.1"/>
</dbReference>
<dbReference type="InterPro" id="IPR016171">
    <property type="entry name" value="Vanillyl_alc_oxidase_C-sub2"/>
</dbReference>
<keyword evidence="6" id="KW-1185">Reference proteome</keyword>
<reference evidence="5 6" key="1">
    <citation type="submission" date="2023-07" db="EMBL/GenBank/DDBJ databases">
        <title>Sorghum-associated microbial communities from plants grown in Nebraska, USA.</title>
        <authorList>
            <person name="Schachtman D."/>
        </authorList>
    </citation>
    <scope>NUCLEOTIDE SEQUENCE [LARGE SCALE GENOMIC DNA]</scope>
    <source>
        <strain evidence="5 6">DS1307</strain>
    </source>
</reference>
<dbReference type="PANTHER" id="PTHR43716">
    <property type="entry name" value="D-2-HYDROXYGLUTARATE DEHYDROGENASE, MITOCHONDRIAL"/>
    <property type="match status" value="1"/>
</dbReference>
<dbReference type="InterPro" id="IPR004113">
    <property type="entry name" value="FAD-bd_oxidored_4_C"/>
</dbReference>
<dbReference type="Gene3D" id="3.30.70.2190">
    <property type="match status" value="1"/>
</dbReference>
<name>A0ABT9Q228_9HYPH</name>
<dbReference type="InterPro" id="IPR016166">
    <property type="entry name" value="FAD-bd_PCMH"/>
</dbReference>
<dbReference type="Proteomes" id="UP001241472">
    <property type="component" value="Unassembled WGS sequence"/>
</dbReference>
<dbReference type="Gene3D" id="3.30.465.10">
    <property type="match status" value="1"/>
</dbReference>
<dbReference type="Pfam" id="PF01565">
    <property type="entry name" value="FAD_binding_4"/>
    <property type="match status" value="1"/>
</dbReference>
<sequence length="474" mass="50066">MDFPAQLSSLLPAGAVLTGDDMSAYLQDWWGRQTGSALCVTLPKTTEDVAAIVRACADAGHAIVPQGGRTGLTGAGVPGAGDRPPVILSLSRMRRIRKIDAINGSVDVDAGCVLSDVQSAAIAADRLFPVSLGAEGSCQIGGIISTNAGGTNVLRYGTTRENVLGLEVVLPDGTIWDGMKALRKDNSGYALRHMFIGAEGTLGIITGAVLKLHPLPKAHATAWVGVSDPELALRLLNRLQSCCGERLTTFELMNAEQLASVIAHRPVVASPADTPWHLLIELADMSAPEFISEMLLAALGAAMNAGEILDAVIAQNGIQRDNFWALRHGTADANRNVGHLLPADISVPVSAVPQFLNAASAAVRDRFPGAEIVVVSHMGDGNVHFGVRFSHRDWSSYDDPAGTVVAVRTIVNGCADALGGSFTAEHGIGRKLVDELRTRTDQAGYQSMQRLKDAFDPHGIMNPGCVLREREKVS</sequence>
<feature type="domain" description="FAD-binding PCMH-type" evidence="4">
    <location>
        <begin position="33"/>
        <end position="215"/>
    </location>
</feature>
<accession>A0ABT9Q228</accession>
<dbReference type="InterPro" id="IPR016167">
    <property type="entry name" value="FAD-bd_PCMH_sub1"/>
</dbReference>
<gene>
    <name evidence="5" type="ORF">J2T09_005198</name>
</gene>
<dbReference type="PROSITE" id="PS51387">
    <property type="entry name" value="FAD_PCMH"/>
    <property type="match status" value="1"/>
</dbReference>
<evidence type="ECO:0000313" key="5">
    <source>
        <dbReference type="EMBL" id="MDP9840411.1"/>
    </source>
</evidence>
<evidence type="ECO:0000256" key="2">
    <source>
        <dbReference type="ARBA" id="ARBA00022630"/>
    </source>
</evidence>
<keyword evidence="3" id="KW-0274">FAD</keyword>
<dbReference type="Gene3D" id="1.10.45.10">
    <property type="entry name" value="Vanillyl-alcohol Oxidase, Chain A, domain 4"/>
    <property type="match status" value="1"/>
</dbReference>
<keyword evidence="2" id="KW-0285">Flavoprotein</keyword>
<dbReference type="Gene3D" id="3.30.70.2740">
    <property type="match status" value="1"/>
</dbReference>
<protein>
    <submittedName>
        <fullName evidence="5">FAD/FMN-containing dehydrogenase</fullName>
    </submittedName>
</protein>
<dbReference type="EMBL" id="JAUSRF010000026">
    <property type="protein sequence ID" value="MDP9840411.1"/>
    <property type="molecule type" value="Genomic_DNA"/>
</dbReference>
<organism evidence="5 6">
    <name type="scientific">Neorhizobium huautlense</name>
    <dbReference type="NCBI Taxonomy" id="67774"/>
    <lineage>
        <taxon>Bacteria</taxon>
        <taxon>Pseudomonadati</taxon>
        <taxon>Pseudomonadota</taxon>
        <taxon>Alphaproteobacteria</taxon>
        <taxon>Hyphomicrobiales</taxon>
        <taxon>Rhizobiaceae</taxon>
        <taxon>Rhizobium/Agrobacterium group</taxon>
        <taxon>Neorhizobium</taxon>
    </lineage>
</organism>
<dbReference type="InterPro" id="IPR016164">
    <property type="entry name" value="FAD-linked_Oxase-like_C"/>
</dbReference>
<comment type="caution">
    <text evidence="5">The sequence shown here is derived from an EMBL/GenBank/DDBJ whole genome shotgun (WGS) entry which is preliminary data.</text>
</comment>
<dbReference type="InterPro" id="IPR016169">
    <property type="entry name" value="FAD-bd_PCMH_sub2"/>
</dbReference>
<dbReference type="InterPro" id="IPR051264">
    <property type="entry name" value="FAD-oxidored/transferase_4"/>
</dbReference>
<dbReference type="InterPro" id="IPR006094">
    <property type="entry name" value="Oxid_FAD_bind_N"/>
</dbReference>
<dbReference type="Gene3D" id="3.30.43.10">
    <property type="entry name" value="Uridine Diphospho-n-acetylenolpyruvylglucosamine Reductase, domain 2"/>
    <property type="match status" value="1"/>
</dbReference>
<evidence type="ECO:0000259" key="4">
    <source>
        <dbReference type="PROSITE" id="PS51387"/>
    </source>
</evidence>
<dbReference type="InterPro" id="IPR036318">
    <property type="entry name" value="FAD-bd_PCMH-like_sf"/>
</dbReference>
<evidence type="ECO:0000313" key="6">
    <source>
        <dbReference type="Proteomes" id="UP001241472"/>
    </source>
</evidence>
<evidence type="ECO:0000256" key="3">
    <source>
        <dbReference type="ARBA" id="ARBA00022827"/>
    </source>
</evidence>
<dbReference type="SUPFAM" id="SSF55103">
    <property type="entry name" value="FAD-linked oxidases, C-terminal domain"/>
    <property type="match status" value="1"/>
</dbReference>
<evidence type="ECO:0000256" key="1">
    <source>
        <dbReference type="ARBA" id="ARBA00008000"/>
    </source>
</evidence>
<dbReference type="SUPFAM" id="SSF56176">
    <property type="entry name" value="FAD-binding/transporter-associated domain-like"/>
    <property type="match status" value="1"/>
</dbReference>